<dbReference type="PANTHER" id="PTHR30255">
    <property type="entry name" value="SINGLE-STRANDED-DNA-SPECIFIC EXONUCLEASE RECJ"/>
    <property type="match status" value="1"/>
</dbReference>
<dbReference type="HOGENOM" id="CLU_042622_0_0_2"/>
<dbReference type="InterPro" id="IPR038763">
    <property type="entry name" value="DHH_sf"/>
</dbReference>
<keyword evidence="3" id="KW-0269">Exonuclease</keyword>
<dbReference type="RefSeq" id="WP_015504285.1">
    <property type="nucleotide sequence ID" value="NC_020913.1"/>
</dbReference>
<keyword evidence="3" id="KW-0378">Hydrolase</keyword>
<dbReference type="InParanoid" id="M9S9U2"/>
<dbReference type="GO" id="GO:0004527">
    <property type="term" value="F:exonuclease activity"/>
    <property type="evidence" value="ECO:0007669"/>
    <property type="project" value="UniProtKB-KW"/>
</dbReference>
<dbReference type="InterPro" id="IPR003156">
    <property type="entry name" value="DHHA1_dom"/>
</dbReference>
<dbReference type="FunCoup" id="M9S9U2">
    <property type="interactions" value="8"/>
</dbReference>
<feature type="domain" description="DHHA1" evidence="1">
    <location>
        <begin position="325"/>
        <end position="422"/>
    </location>
</feature>
<dbReference type="STRING" id="1236689.MMALV_03920"/>
<keyword evidence="4" id="KW-1185">Reference proteome</keyword>
<organism evidence="3 4">
    <name type="scientific">Methanomethylophilus alvi (strain Mx1201)</name>
    <dbReference type="NCBI Taxonomy" id="1236689"/>
    <lineage>
        <taxon>Archaea</taxon>
        <taxon>Methanobacteriati</taxon>
        <taxon>Thermoplasmatota</taxon>
        <taxon>Thermoplasmata</taxon>
        <taxon>Methanomassiliicoccales</taxon>
        <taxon>Methanomethylophilaceae</taxon>
        <taxon>Methanomethylophilus</taxon>
    </lineage>
</organism>
<dbReference type="Gene3D" id="3.10.310.30">
    <property type="match status" value="1"/>
</dbReference>
<reference evidence="3 4" key="1">
    <citation type="journal article" date="2012" name="J. Bacteriol.">
        <title>Genome sequence of 'Candidatus Methanomethylophilus alvus' Mx1201, a methanogenic archaeon from the human gut belonging to a seventh order of methanogens.</title>
        <authorList>
            <person name="Borrel G."/>
            <person name="Harris H.M."/>
            <person name="Tottey W."/>
            <person name="Mihajlovski A."/>
            <person name="Parisot N."/>
            <person name="Peyretaillade E."/>
            <person name="Peyret P."/>
            <person name="Gribaldo S."/>
            <person name="O'Toole P.W."/>
            <person name="Brugere J.F."/>
        </authorList>
    </citation>
    <scope>NUCLEOTIDE SEQUENCE [LARGE SCALE GENOMIC DNA]</scope>
    <source>
        <strain evidence="3 4">Mx1201</strain>
    </source>
</reference>
<dbReference type="GeneID" id="41321185"/>
<dbReference type="SUPFAM" id="SSF64182">
    <property type="entry name" value="DHH phosphoesterases"/>
    <property type="match status" value="1"/>
</dbReference>
<dbReference type="KEGG" id="max:MMALV_03920"/>
<sequence>MTLERLGKQFVMDFEKKISEETIDKINGCEYDMVWICDLGSAYMSRFVRNGVVVTDHHVPDPLWRRGQTFLDGFLSSYQMNPHLYGRSGSFEVCGAGMTYLLSKTIDPKNVDLAYLAVIGAIGDFQDDRYSRLVSYNRIILGDAEKAGDISTGYGLRYFGRETRPVLQFLQYGNEPRVEGITDDRDGCMDLLYKYDIKLTAEDGRRNTWVDLDPGDRAVLADELMSRLTNDEDRKALMGEIYTVNRYEVHSGLNDSKEFATILNSCGRYDDAVTGERICMGDVDALKDAERNRSDHRKNISASLAYVKENHLLRRLKHVQYFDAGTEIRETVVGIVAGMVLNSGEADTGMPIVAFAVADDGVKVSARASRSLTDRGLDLSQIMKDAAASVGGMGGGHSVAAGATIPEGKEESFLEEVDKLVAAQLCG</sequence>
<dbReference type="EMBL" id="CP004049">
    <property type="protein sequence ID" value="AGI85136.1"/>
    <property type="molecule type" value="Genomic_DNA"/>
</dbReference>
<dbReference type="InterPro" id="IPR051673">
    <property type="entry name" value="SSDNA_exonuclease_RecJ"/>
</dbReference>
<dbReference type="eggNOG" id="arCOG00427">
    <property type="taxonomic scope" value="Archaea"/>
</dbReference>
<dbReference type="Pfam" id="PF02272">
    <property type="entry name" value="DHHA1"/>
    <property type="match status" value="1"/>
</dbReference>
<dbReference type="Proteomes" id="UP000012672">
    <property type="component" value="Chromosome"/>
</dbReference>
<dbReference type="OrthoDB" id="36101at2157"/>
<dbReference type="GO" id="GO:0003676">
    <property type="term" value="F:nucleic acid binding"/>
    <property type="evidence" value="ECO:0007669"/>
    <property type="project" value="InterPro"/>
</dbReference>
<dbReference type="PANTHER" id="PTHR30255:SF3">
    <property type="entry name" value="SINGLE-STRANDED-DNA-SPECIFIC EXONUCLEASE RECJ"/>
    <property type="match status" value="1"/>
</dbReference>
<name>M9S9U2_METAX</name>
<evidence type="ECO:0000259" key="2">
    <source>
        <dbReference type="Pfam" id="PF21763"/>
    </source>
</evidence>
<proteinExistence type="predicted"/>
<dbReference type="Pfam" id="PF21763">
    <property type="entry name" value="DHH_CID"/>
    <property type="match status" value="1"/>
</dbReference>
<accession>M9S9U2</accession>
<protein>
    <submittedName>
        <fullName evidence="3">Single-stranded-DNA-specific exonuclease RecJ</fullName>
        <ecNumber evidence="3">3.1.-.-</ecNumber>
    </submittedName>
</protein>
<dbReference type="EC" id="3.1.-.-" evidence="3"/>
<keyword evidence="3" id="KW-0540">Nuclease</keyword>
<evidence type="ECO:0000313" key="3">
    <source>
        <dbReference type="EMBL" id="AGI85136.1"/>
    </source>
</evidence>
<gene>
    <name evidence="3" type="ORF">MMALV_03920</name>
</gene>
<dbReference type="Gene3D" id="3.90.1640.30">
    <property type="match status" value="1"/>
</dbReference>
<dbReference type="InterPro" id="IPR048515">
    <property type="entry name" value="DHH_CID"/>
</dbReference>
<feature type="domain" description="DHH-CID" evidence="2">
    <location>
        <begin position="159"/>
        <end position="229"/>
    </location>
</feature>
<evidence type="ECO:0000259" key="1">
    <source>
        <dbReference type="Pfam" id="PF02272"/>
    </source>
</evidence>
<dbReference type="AlphaFoldDB" id="M9S9U2"/>
<evidence type="ECO:0000313" key="4">
    <source>
        <dbReference type="Proteomes" id="UP000012672"/>
    </source>
</evidence>